<dbReference type="AlphaFoldDB" id="A0AAV7H3X0"/>
<dbReference type="InterPro" id="IPR003864">
    <property type="entry name" value="CSC1/OSCA1-like_7TM"/>
</dbReference>
<evidence type="ECO:0000256" key="6">
    <source>
        <dbReference type="ARBA" id="ARBA00023136"/>
    </source>
</evidence>
<dbReference type="InterPro" id="IPR045122">
    <property type="entry name" value="Csc1-like"/>
</dbReference>
<evidence type="ECO:0000313" key="13">
    <source>
        <dbReference type="EMBL" id="KAH0462658.1"/>
    </source>
</evidence>
<evidence type="ECO:0000256" key="9">
    <source>
        <dbReference type="SAM" id="Phobius"/>
    </source>
</evidence>
<evidence type="ECO:0000256" key="1">
    <source>
        <dbReference type="ARBA" id="ARBA00004141"/>
    </source>
</evidence>
<proteinExistence type="inferred from homology"/>
<feature type="transmembrane region" description="Helical" evidence="9">
    <location>
        <begin position="404"/>
        <end position="425"/>
    </location>
</feature>
<feature type="transmembrane region" description="Helical" evidence="9">
    <location>
        <begin position="602"/>
        <end position="623"/>
    </location>
</feature>
<feature type="transmembrane region" description="Helical" evidence="9">
    <location>
        <begin position="146"/>
        <end position="166"/>
    </location>
</feature>
<feature type="transmembrane region" description="Helical" evidence="9">
    <location>
        <begin position="360"/>
        <end position="384"/>
    </location>
</feature>
<evidence type="ECO:0000256" key="7">
    <source>
        <dbReference type="ARBA" id="ARBA00023303"/>
    </source>
</evidence>
<evidence type="ECO:0000256" key="3">
    <source>
        <dbReference type="ARBA" id="ARBA00022448"/>
    </source>
</evidence>
<evidence type="ECO:0000313" key="14">
    <source>
        <dbReference type="Proteomes" id="UP000775213"/>
    </source>
</evidence>
<feature type="transmembrane region" description="Helical" evidence="9">
    <location>
        <begin position="629"/>
        <end position="648"/>
    </location>
</feature>
<feature type="domain" description="CSC1/OSCA1-like cytosolic" evidence="12">
    <location>
        <begin position="189"/>
        <end position="346"/>
    </location>
</feature>
<evidence type="ECO:0008006" key="15">
    <source>
        <dbReference type="Google" id="ProtNLM"/>
    </source>
</evidence>
<dbReference type="Proteomes" id="UP000775213">
    <property type="component" value="Unassembled WGS sequence"/>
</dbReference>
<dbReference type="Pfam" id="PF13967">
    <property type="entry name" value="RSN1_TM"/>
    <property type="match status" value="1"/>
</dbReference>
<keyword evidence="3" id="KW-0813">Transport</keyword>
<evidence type="ECO:0000256" key="5">
    <source>
        <dbReference type="ARBA" id="ARBA00022989"/>
    </source>
</evidence>
<comment type="similarity">
    <text evidence="2">Belongs to the CSC1 (TC 1.A.17) family.</text>
</comment>
<evidence type="ECO:0000256" key="8">
    <source>
        <dbReference type="SAM" id="Coils"/>
    </source>
</evidence>
<dbReference type="GO" id="GO:0005886">
    <property type="term" value="C:plasma membrane"/>
    <property type="evidence" value="ECO:0007669"/>
    <property type="project" value="TreeGrafter"/>
</dbReference>
<evidence type="ECO:0000256" key="2">
    <source>
        <dbReference type="ARBA" id="ARBA00007779"/>
    </source>
</evidence>
<evidence type="ECO:0000259" key="10">
    <source>
        <dbReference type="Pfam" id="PF02714"/>
    </source>
</evidence>
<keyword evidence="7" id="KW-0407">Ion channel</keyword>
<dbReference type="EMBL" id="JAGFBR010000009">
    <property type="protein sequence ID" value="KAH0462658.1"/>
    <property type="molecule type" value="Genomic_DNA"/>
</dbReference>
<feature type="domain" description="CSC1/OSCA1-like 7TM region" evidence="10">
    <location>
        <begin position="359"/>
        <end position="622"/>
    </location>
</feature>
<comment type="subcellular location">
    <subcellularLocation>
        <location evidence="1">Membrane</location>
        <topology evidence="1">Multi-pass membrane protein</topology>
    </subcellularLocation>
</comment>
<protein>
    <recommendedName>
        <fullName evidence="15">CSC1-like protein HYP1</fullName>
    </recommendedName>
</protein>
<keyword evidence="7" id="KW-0406">Ion transport</keyword>
<keyword evidence="14" id="KW-1185">Reference proteome</keyword>
<name>A0AAV7H3X0_DENCH</name>
<accession>A0AAV7H3X0</accession>
<dbReference type="PANTHER" id="PTHR13018:SF109">
    <property type="entry name" value="CSC1-LIKE PROTEIN HYP1"/>
    <property type="match status" value="1"/>
</dbReference>
<feature type="domain" description="CSC1/OSCA1-like N-terminal transmembrane" evidence="11">
    <location>
        <begin position="5"/>
        <end position="168"/>
    </location>
</feature>
<feature type="coiled-coil region" evidence="8">
    <location>
        <begin position="269"/>
        <end position="303"/>
    </location>
</feature>
<gene>
    <name evidence="13" type="ORF">IEQ34_010233</name>
</gene>
<feature type="transmembrane region" description="Helical" evidence="9">
    <location>
        <begin position="452"/>
        <end position="478"/>
    </location>
</feature>
<evidence type="ECO:0000256" key="4">
    <source>
        <dbReference type="ARBA" id="ARBA00022692"/>
    </source>
</evidence>
<evidence type="ECO:0000259" key="12">
    <source>
        <dbReference type="Pfam" id="PF14703"/>
    </source>
</evidence>
<feature type="transmembrane region" description="Helical" evidence="9">
    <location>
        <begin position="549"/>
        <end position="581"/>
    </location>
</feature>
<feature type="transmembrane region" description="Helical" evidence="9">
    <location>
        <begin position="751"/>
        <end position="768"/>
    </location>
</feature>
<reference evidence="13 14" key="1">
    <citation type="journal article" date="2021" name="Hortic Res">
        <title>Chromosome-scale assembly of the Dendrobium chrysotoxum genome enhances the understanding of orchid evolution.</title>
        <authorList>
            <person name="Zhang Y."/>
            <person name="Zhang G.Q."/>
            <person name="Zhang D."/>
            <person name="Liu X.D."/>
            <person name="Xu X.Y."/>
            <person name="Sun W.H."/>
            <person name="Yu X."/>
            <person name="Zhu X."/>
            <person name="Wang Z.W."/>
            <person name="Zhao X."/>
            <person name="Zhong W.Y."/>
            <person name="Chen H."/>
            <person name="Yin W.L."/>
            <person name="Huang T."/>
            <person name="Niu S.C."/>
            <person name="Liu Z.J."/>
        </authorList>
    </citation>
    <scope>NUCLEOTIDE SEQUENCE [LARGE SCALE GENOMIC DNA]</scope>
    <source>
        <strain evidence="13">Lindl</strain>
    </source>
</reference>
<comment type="caution">
    <text evidence="13">The sequence shown here is derived from an EMBL/GenBank/DDBJ whole genome shotgun (WGS) entry which is preliminary data.</text>
</comment>
<keyword evidence="4 9" id="KW-0812">Transmembrane</keyword>
<feature type="transmembrane region" description="Helical" evidence="9">
    <location>
        <begin position="86"/>
        <end position="110"/>
    </location>
</feature>
<evidence type="ECO:0000259" key="11">
    <source>
        <dbReference type="Pfam" id="PF13967"/>
    </source>
</evidence>
<dbReference type="Pfam" id="PF02714">
    <property type="entry name" value="RSN1_7TM"/>
    <property type="match status" value="1"/>
</dbReference>
<dbReference type="InterPro" id="IPR032880">
    <property type="entry name" value="CSC1/OSCA1-like_N"/>
</dbReference>
<keyword evidence="6 9" id="KW-0472">Membrane</keyword>
<dbReference type="InterPro" id="IPR027815">
    <property type="entry name" value="CSC1/OSCA1-like_cyt"/>
</dbReference>
<dbReference type="PANTHER" id="PTHR13018">
    <property type="entry name" value="PROBABLE MEMBRANE PROTEIN DUF221-RELATED"/>
    <property type="match status" value="1"/>
</dbReference>
<dbReference type="GO" id="GO:0005227">
    <property type="term" value="F:calcium-activated cation channel activity"/>
    <property type="evidence" value="ECO:0007669"/>
    <property type="project" value="InterPro"/>
</dbReference>
<sequence>MIVSALLTSVGINLGLCVLLFALYSILRKQPGNIEVYVPRLVVEGKAQRTREFNLEDLLPNPGWLKKAWQTSEDELLASCGLDAVVFIRIFIFSLKVFSVAAGLGMFILLPINYFGDQLREIDFTDLQNKSLDLFNISNVKDGSNWLWAHFSAAYVITGVVCYLLYSEYKYISLKRLEQFYASKPLPQQYTVVVTGIPSHSGCSLSDTIESFFMEYHPSTYLSHVVVHRTNKLRGLIRDAENIYKRLTRLRSRPYNPASSERDCFFGLFGKSKDLVQDYTKRLEDLEENVRQQQSSFSTTVEEVSAAFVCFKSRYGASTALRIQQSENPTEWVTEQAPEPHDVYWPLFSSSFIRRWISKLLVIVASITLTVLFLLPVAFVQGLTNLDQLETLLPFLKNILEISVVSQVITGYLPSLILQIFFSIVPPIMKIFSTMQGNISLSGIEKSACSKVLWFTIWNAFFAIVLTGSVTSQLQIFFEPKDIPWRLAVGVPTQASFYIAYVVTSWTSLSKELTRVIALLGDWIGGCSGCFYDELQAPSMTYHSEIPRILLFLLLGLIYFLLSPLILPFILIFFCIGYIIYRNQLLNVYLPKYETGGQFWPIVHNSTIFSLVLMQAMAFGIFSLKKLPLASSLLLPLPVVTLLFHGYCRKRFEPVFQTFSAETLIKKDRSDQNDPGMNEFFDKLKTAYNDPSLVPKDRSQYADDQNTPLLIDFFFFVKKDWLMMKFDLELISASFYLNFCGLFLFWKALGFFLEFLDIAFSLFLRNFYGGKMQENYPK</sequence>
<keyword evidence="8" id="KW-0175">Coiled coil</keyword>
<keyword evidence="5 9" id="KW-1133">Transmembrane helix</keyword>
<feature type="transmembrane region" description="Helical" evidence="9">
    <location>
        <begin position="6"/>
        <end position="27"/>
    </location>
</feature>
<dbReference type="Pfam" id="PF14703">
    <property type="entry name" value="PHM7_cyt"/>
    <property type="match status" value="1"/>
</dbReference>
<organism evidence="13 14">
    <name type="scientific">Dendrobium chrysotoxum</name>
    <name type="common">Orchid</name>
    <dbReference type="NCBI Taxonomy" id="161865"/>
    <lineage>
        <taxon>Eukaryota</taxon>
        <taxon>Viridiplantae</taxon>
        <taxon>Streptophyta</taxon>
        <taxon>Embryophyta</taxon>
        <taxon>Tracheophyta</taxon>
        <taxon>Spermatophyta</taxon>
        <taxon>Magnoliopsida</taxon>
        <taxon>Liliopsida</taxon>
        <taxon>Asparagales</taxon>
        <taxon>Orchidaceae</taxon>
        <taxon>Epidendroideae</taxon>
        <taxon>Malaxideae</taxon>
        <taxon>Dendrobiinae</taxon>
        <taxon>Dendrobium</taxon>
    </lineage>
</organism>